<protein>
    <submittedName>
        <fullName evidence="3">DUF4097 family beta strand repeat-containing protein</fullName>
    </submittedName>
</protein>
<dbReference type="Pfam" id="PF13349">
    <property type="entry name" value="DUF4097"/>
    <property type="match status" value="1"/>
</dbReference>
<keyword evidence="1" id="KW-0472">Membrane</keyword>
<evidence type="ECO:0000259" key="2">
    <source>
        <dbReference type="Pfam" id="PF13349"/>
    </source>
</evidence>
<reference evidence="3 4" key="1">
    <citation type="submission" date="2024-03" db="EMBL/GenBank/DDBJ databases">
        <title>Human intestinal bacterial collection.</title>
        <authorList>
            <person name="Pauvert C."/>
            <person name="Hitch T.C.A."/>
            <person name="Clavel T."/>
        </authorList>
    </citation>
    <scope>NUCLEOTIDE SEQUENCE [LARGE SCALE GENOMIC DNA]</scope>
    <source>
        <strain evidence="3 4">CLA-AA-H255</strain>
    </source>
</reference>
<organism evidence="3 4">
    <name type="scientific">[Lactobacillus] rogosae</name>
    <dbReference type="NCBI Taxonomy" id="706562"/>
    <lineage>
        <taxon>Bacteria</taxon>
        <taxon>Bacillati</taxon>
        <taxon>Bacillota</taxon>
        <taxon>Clostridia</taxon>
        <taxon>Lachnospirales</taxon>
        <taxon>Lachnospiraceae</taxon>
        <taxon>Lachnospira</taxon>
    </lineage>
</organism>
<dbReference type="RefSeq" id="WP_349153621.1">
    <property type="nucleotide sequence ID" value="NZ_JBBMER010000005.1"/>
</dbReference>
<keyword evidence="1" id="KW-0812">Transmembrane</keyword>
<evidence type="ECO:0000256" key="1">
    <source>
        <dbReference type="SAM" id="Phobius"/>
    </source>
</evidence>
<dbReference type="Proteomes" id="UP001442364">
    <property type="component" value="Unassembled WGS sequence"/>
</dbReference>
<name>A0ABV1BWY1_9FIRM</name>
<feature type="domain" description="DUF4097" evidence="2">
    <location>
        <begin position="54"/>
        <end position="231"/>
    </location>
</feature>
<accession>A0ABV1BWY1</accession>
<dbReference type="InterPro" id="IPR025164">
    <property type="entry name" value="Toastrack_DUF4097"/>
</dbReference>
<evidence type="ECO:0000313" key="3">
    <source>
        <dbReference type="EMBL" id="MEQ2379837.1"/>
    </source>
</evidence>
<comment type="caution">
    <text evidence="3">The sequence shown here is derived from an EMBL/GenBank/DDBJ whole genome shotgun (WGS) entry which is preliminary data.</text>
</comment>
<dbReference type="EMBL" id="JBBMER010000005">
    <property type="protein sequence ID" value="MEQ2379837.1"/>
    <property type="molecule type" value="Genomic_DNA"/>
</dbReference>
<gene>
    <name evidence="3" type="ORF">WMO14_08080</name>
</gene>
<evidence type="ECO:0000313" key="4">
    <source>
        <dbReference type="Proteomes" id="UP001442364"/>
    </source>
</evidence>
<sequence>MNKRIYLIIIYIITALCIIAGILGNIFNAAPFNRLTASSSGNNCDFYEELKAFSNITIDGTVAHINIVKDDTYSFKYEGGERFKATAVVNGSTLNVTQSTEHFLGNIKNADCTITIGIPENASISDLHLSSNVGNVKIDSIDIGYLTASLNMGNFKATKSNIEKINAEINMGNCKFDNCTYKSAIINVDMGNLTIRMPENKDCGYDLSVDMGNITLYNNKCSNTYTNNLSSSTLLKATVNMGNISINN</sequence>
<keyword evidence="1" id="KW-1133">Transmembrane helix</keyword>
<keyword evidence="4" id="KW-1185">Reference proteome</keyword>
<proteinExistence type="predicted"/>
<feature type="transmembrane region" description="Helical" evidence="1">
    <location>
        <begin position="5"/>
        <end position="27"/>
    </location>
</feature>